<dbReference type="OrthoDB" id="5351530at2"/>
<dbReference type="Pfam" id="PF23899">
    <property type="entry name" value="SU10_portal"/>
    <property type="match status" value="1"/>
</dbReference>
<proteinExistence type="predicted"/>
<gene>
    <name evidence="1" type="ORF">CQA69_06390</name>
</gene>
<dbReference type="EMBL" id="NXLZ01000010">
    <property type="protein sequence ID" value="TKX30500.1"/>
    <property type="molecule type" value="Genomic_DNA"/>
</dbReference>
<name>A0A4U7BK81_9BACT</name>
<accession>A0A4U7BK81</accession>
<organism evidence="1 2">
    <name type="scientific">Campylobacter estrildidarum</name>
    <dbReference type="NCBI Taxonomy" id="2510189"/>
    <lineage>
        <taxon>Bacteria</taxon>
        <taxon>Pseudomonadati</taxon>
        <taxon>Campylobacterota</taxon>
        <taxon>Epsilonproteobacteria</taxon>
        <taxon>Campylobacterales</taxon>
        <taxon>Campylobacteraceae</taxon>
        <taxon>Campylobacter</taxon>
    </lineage>
</organism>
<dbReference type="Proteomes" id="UP000308838">
    <property type="component" value="Unassembled WGS sequence"/>
</dbReference>
<comment type="caution">
    <text evidence="1">The sequence shown here is derived from an EMBL/GenBank/DDBJ whole genome shotgun (WGS) entry which is preliminary data.</text>
</comment>
<evidence type="ECO:0000313" key="2">
    <source>
        <dbReference type="Proteomes" id="UP000308838"/>
    </source>
</evidence>
<evidence type="ECO:0008006" key="3">
    <source>
        <dbReference type="Google" id="ProtNLM"/>
    </source>
</evidence>
<evidence type="ECO:0000313" key="1">
    <source>
        <dbReference type="EMBL" id="TKX30500.1"/>
    </source>
</evidence>
<protein>
    <recommendedName>
        <fullName evidence="3">Bacteriophage head to tail connecting protein</fullName>
    </recommendedName>
</protein>
<dbReference type="AlphaFoldDB" id="A0A4U7BK81"/>
<dbReference type="InterPro" id="IPR056909">
    <property type="entry name" value="SU10_portal"/>
</dbReference>
<reference evidence="1 2" key="1">
    <citation type="submission" date="2018-05" db="EMBL/GenBank/DDBJ databases">
        <title>Novel Campyloabacter and Helicobacter Species and Strains.</title>
        <authorList>
            <person name="Mannion A.J."/>
            <person name="Shen Z."/>
            <person name="Fox J.G."/>
        </authorList>
    </citation>
    <scope>NUCLEOTIDE SEQUENCE [LARGE SCALE GENOMIC DNA]</scope>
    <source>
        <strain evidence="2">MIT17-664</strain>
    </source>
</reference>
<dbReference type="RefSeq" id="WP_137620955.1">
    <property type="nucleotide sequence ID" value="NZ_NXLZ01000010.1"/>
</dbReference>
<keyword evidence="2" id="KW-1185">Reference proteome</keyword>
<sequence length="506" mass="58290">MKIKRTEDEKITFLTQLINESKNGYEKYKTHFKELQDAYLLENKIIQKLKKKNKSSIFIPKINAKVKYLITSLNDVYFSSERMADIETYINSDDTIIELWQNAIDFYSGKINMFKIFQPLFLDVLLVGTSIAKVTWHKGMPRIERVGIDSIYFDPNALNNDDVGYIVNEIYLTYSQIKERQKLGFYRKIEIEQHFEQNDEYKKVKLYDIYEKKEDDKWVVSTLFENTLLRNEIPLRDGQPFVWGSMLPQLKKIDNDDYVSVYGEPIMAAAMPLQDEINATRNLLIDSVRSHISPKIIIPKSMGVSREDIETLGKPIYSEDPRAVQILPPPNISSAGMNLQILETELTEVTGISPQNNGAQTANNETATEISIKAQEGGRRSADYIRQYNETFIEPLFDRFAMLVFKYGEDNFFQGYQREDIPSFRFKIQTGTGAMNKEVRRAGIQASMQVFAQLYQMYMSIGDTNSAYGIISASKELTKELLPILGVKNVNSLFSFENTEQETPQG</sequence>